<dbReference type="AlphaFoldDB" id="A0AAP4D655"/>
<dbReference type="InterPro" id="IPR036526">
    <property type="entry name" value="C-N_Hydrolase_sf"/>
</dbReference>
<keyword evidence="4" id="KW-1185">Reference proteome</keyword>
<accession>A0AAP4D655</accession>
<protein>
    <recommendedName>
        <fullName evidence="2">CN hydrolase domain-containing protein</fullName>
    </recommendedName>
</protein>
<dbReference type="GO" id="GO:0033388">
    <property type="term" value="P:putrescine biosynthetic process from arginine"/>
    <property type="evidence" value="ECO:0007669"/>
    <property type="project" value="TreeGrafter"/>
</dbReference>
<dbReference type="InterPro" id="IPR050345">
    <property type="entry name" value="Aliph_Amidase/BUP"/>
</dbReference>
<feature type="domain" description="CN hydrolase" evidence="2">
    <location>
        <begin position="9"/>
        <end position="241"/>
    </location>
</feature>
<reference evidence="3 4" key="1">
    <citation type="submission" date="2023-03" db="EMBL/GenBank/DDBJ databases">
        <title>YIM 152171 draft genome.</title>
        <authorList>
            <person name="Yang Z."/>
        </authorList>
    </citation>
    <scope>NUCLEOTIDE SEQUENCE [LARGE SCALE GENOMIC DNA]</scope>
    <source>
        <strain evidence="3 4">YIM 152171</strain>
    </source>
</reference>
<evidence type="ECO:0000256" key="1">
    <source>
        <dbReference type="ARBA" id="ARBA00022801"/>
    </source>
</evidence>
<dbReference type="PANTHER" id="PTHR43674">
    <property type="entry name" value="NITRILASE C965.09-RELATED"/>
    <property type="match status" value="1"/>
</dbReference>
<evidence type="ECO:0000313" key="4">
    <source>
        <dbReference type="Proteomes" id="UP001301140"/>
    </source>
</evidence>
<name>A0AAP4D655_9PROT</name>
<dbReference type="RefSeq" id="WP_327789547.1">
    <property type="nucleotide sequence ID" value="NZ_JARGEQ010000126.1"/>
</dbReference>
<evidence type="ECO:0000259" key="2">
    <source>
        <dbReference type="PROSITE" id="PS50263"/>
    </source>
</evidence>
<dbReference type="PANTHER" id="PTHR43674:SF2">
    <property type="entry name" value="BETA-UREIDOPROPIONASE"/>
    <property type="match status" value="1"/>
</dbReference>
<dbReference type="InterPro" id="IPR003010">
    <property type="entry name" value="C-N_Hydrolase"/>
</dbReference>
<dbReference type="EMBL" id="JARGEQ010000126">
    <property type="protein sequence ID" value="MDF1587125.1"/>
    <property type="molecule type" value="Genomic_DNA"/>
</dbReference>
<gene>
    <name evidence="3" type="ORF">PZ740_12130</name>
</gene>
<proteinExistence type="predicted"/>
<dbReference type="GO" id="GO:0050126">
    <property type="term" value="F:N-carbamoylputrescine amidase activity"/>
    <property type="evidence" value="ECO:0007669"/>
    <property type="project" value="TreeGrafter"/>
</dbReference>
<dbReference type="SUPFAM" id="SSF56317">
    <property type="entry name" value="Carbon-nitrogen hydrolase"/>
    <property type="match status" value="1"/>
</dbReference>
<dbReference type="Proteomes" id="UP001301140">
    <property type="component" value="Unassembled WGS sequence"/>
</dbReference>
<keyword evidence="1" id="KW-0378">Hydrolase</keyword>
<sequence length="273" mass="28344">MRIALWQAAGQAAGQPAGQSQERGERLAALRSAALEAAAQGARLLLAPELGLVGEVAPRELAALAEPSDGEGPRAVGRIAAEAGLAILIGYPERCTGRIYSAALLVDRHGHSLASYRRTHVRPEEEQLVARGQWLTIVPFEGRRLGLLLGYDLAFPEAARGLVLSGADLLVAAGGGSWGDAHLLEVLLPARALENGVPLAWASHATGDGAAIPPSRVLGADGRPLVRLAEAPAVAVADLPPAAAAIDLRDRRPQLYQRLAMVDAVAGRAASLI</sequence>
<organism evidence="3 4">
    <name type="scientific">Marinimicrococcus flavescens</name>
    <dbReference type="NCBI Taxonomy" id="3031815"/>
    <lineage>
        <taxon>Bacteria</taxon>
        <taxon>Pseudomonadati</taxon>
        <taxon>Pseudomonadota</taxon>
        <taxon>Alphaproteobacteria</taxon>
        <taxon>Geminicoccales</taxon>
        <taxon>Geminicoccaceae</taxon>
        <taxon>Marinimicrococcus</taxon>
    </lineage>
</organism>
<dbReference type="PROSITE" id="PS50263">
    <property type="entry name" value="CN_HYDROLASE"/>
    <property type="match status" value="1"/>
</dbReference>
<comment type="caution">
    <text evidence="3">The sequence shown here is derived from an EMBL/GenBank/DDBJ whole genome shotgun (WGS) entry which is preliminary data.</text>
</comment>
<evidence type="ECO:0000313" key="3">
    <source>
        <dbReference type="EMBL" id="MDF1587125.1"/>
    </source>
</evidence>
<dbReference type="Gene3D" id="3.60.110.10">
    <property type="entry name" value="Carbon-nitrogen hydrolase"/>
    <property type="match status" value="1"/>
</dbReference>
<dbReference type="Pfam" id="PF00795">
    <property type="entry name" value="CN_hydrolase"/>
    <property type="match status" value="1"/>
</dbReference>